<comment type="caution">
    <text evidence="5">The sequence shown here is derived from an EMBL/GenBank/DDBJ whole genome shotgun (WGS) entry which is preliminary data.</text>
</comment>
<feature type="domain" description="Beta-ketoacyl-[acyl-carrier-protein] synthase III C-terminal" evidence="4">
    <location>
        <begin position="284"/>
        <end position="359"/>
    </location>
</feature>
<dbReference type="EMBL" id="JAAIJR010000035">
    <property type="protein sequence ID" value="NEX20731.1"/>
    <property type="molecule type" value="Genomic_DNA"/>
</dbReference>
<dbReference type="Pfam" id="PF00109">
    <property type="entry name" value="ketoacyl-synt"/>
    <property type="match status" value="1"/>
</dbReference>
<dbReference type="RefSeq" id="WP_164653839.1">
    <property type="nucleotide sequence ID" value="NZ_JAAIJR010000035.1"/>
</dbReference>
<dbReference type="Pfam" id="PF08541">
    <property type="entry name" value="ACP_syn_III_C"/>
    <property type="match status" value="1"/>
</dbReference>
<evidence type="ECO:0000256" key="1">
    <source>
        <dbReference type="ARBA" id="ARBA00022679"/>
    </source>
</evidence>
<dbReference type="NCBIfam" id="NF005293">
    <property type="entry name" value="PRK06816.1"/>
    <property type="match status" value="1"/>
</dbReference>
<dbReference type="InterPro" id="IPR016039">
    <property type="entry name" value="Thiolase-like"/>
</dbReference>
<name>A0A6P1DUS3_9GAMM</name>
<evidence type="ECO:0000259" key="3">
    <source>
        <dbReference type="Pfam" id="PF00109"/>
    </source>
</evidence>
<sequence>MDAYITNLASFLPGHPVANEDIELYLGPVDRVSSRTRTKILAGNGIQTRHYAIDRENGEPTHTNAQLTAEAIRRLNTSGNGWSCLVCGTSSPDQLMPGHASMVHGELGQSPCEVVSTAGICLSGVMALKYAAMAVATGSAAGAVATGSELASSYMRTDFFAQAGCRRLGNNASEPSHPAFSFEEQFLRWMLSDGAGAVLIEPESRGPLSLRIDWIELTSQAHRLATCMYAGCSKQNGGEIVGWREALRQGESGGVFTIKQDAKLLNREVLPALVGNCLPSIVSKHKLTATEVDWFLPHYSSAYFREPLERQLSDIGFAIPQERWFTNLSTKGNTGAASFYIMLEELVLSGRLRPGDRILGFVPESGRFAVGYLLLTVV</sequence>
<keyword evidence="2" id="KW-0012">Acyltransferase</keyword>
<dbReference type="CDD" id="cd00827">
    <property type="entry name" value="init_cond_enzymes"/>
    <property type="match status" value="1"/>
</dbReference>
<dbReference type="GO" id="GO:0016746">
    <property type="term" value="F:acyltransferase activity"/>
    <property type="evidence" value="ECO:0007669"/>
    <property type="project" value="UniProtKB-KW"/>
</dbReference>
<dbReference type="Gene3D" id="3.40.47.10">
    <property type="match status" value="2"/>
</dbReference>
<keyword evidence="1" id="KW-0808">Transferase</keyword>
<reference evidence="5 6" key="2">
    <citation type="submission" date="2020-02" db="EMBL/GenBank/DDBJ databases">
        <title>Genome sequences of Thiorhodococcus mannitoliphagus and Thiorhodococcus minor, purple sulfur photosynthetic bacteria in the gammaproteobacterial family, Chromatiaceae.</title>
        <authorList>
            <person name="Aviles F.A."/>
            <person name="Meyer T.E."/>
            <person name="Kyndt J.A."/>
        </authorList>
    </citation>
    <scope>NUCLEOTIDE SEQUENCE [LARGE SCALE GENOMIC DNA]</scope>
    <source>
        <strain evidence="5 6">DSM 18266</strain>
    </source>
</reference>
<reference evidence="6" key="1">
    <citation type="journal article" date="2020" name="Microbiol. Resour. Announc.">
        <title>Draft Genome Sequences of Thiorhodococcus mannitoliphagus and Thiorhodococcus minor, Purple Sulfur Photosynthetic Bacteria in the Gammaproteobacterial Family Chromatiaceae.</title>
        <authorList>
            <person name="Aviles F.A."/>
            <person name="Meyer T.E."/>
            <person name="Kyndt J.A."/>
        </authorList>
    </citation>
    <scope>NUCLEOTIDE SEQUENCE [LARGE SCALE GENOMIC DNA]</scope>
    <source>
        <strain evidence="6">DSM 18266</strain>
    </source>
</reference>
<dbReference type="GO" id="GO:0044550">
    <property type="term" value="P:secondary metabolite biosynthetic process"/>
    <property type="evidence" value="ECO:0007669"/>
    <property type="project" value="TreeGrafter"/>
</dbReference>
<accession>A0A6P1DUS3</accession>
<gene>
    <name evidence="5" type="ORF">G3480_10485</name>
</gene>
<protein>
    <submittedName>
        <fullName evidence="5">Beta-ketoacyl-ACP synthase III</fullName>
    </submittedName>
</protein>
<keyword evidence="6" id="KW-1185">Reference proteome</keyword>
<evidence type="ECO:0000259" key="4">
    <source>
        <dbReference type="Pfam" id="PF08541"/>
    </source>
</evidence>
<evidence type="ECO:0000313" key="5">
    <source>
        <dbReference type="EMBL" id="NEX20731.1"/>
    </source>
</evidence>
<dbReference type="InterPro" id="IPR014030">
    <property type="entry name" value="Ketoacyl_synth_N"/>
</dbReference>
<dbReference type="PANTHER" id="PTHR34069:SF3">
    <property type="entry name" value="ACYL-COA:ACYL-COA ALKYLTRANSFERASE"/>
    <property type="match status" value="1"/>
</dbReference>
<dbReference type="Proteomes" id="UP000471640">
    <property type="component" value="Unassembled WGS sequence"/>
</dbReference>
<organism evidence="5 6">
    <name type="scientific">Thiorhodococcus mannitoliphagus</name>
    <dbReference type="NCBI Taxonomy" id="329406"/>
    <lineage>
        <taxon>Bacteria</taxon>
        <taxon>Pseudomonadati</taxon>
        <taxon>Pseudomonadota</taxon>
        <taxon>Gammaproteobacteria</taxon>
        <taxon>Chromatiales</taxon>
        <taxon>Chromatiaceae</taxon>
        <taxon>Thiorhodococcus</taxon>
    </lineage>
</organism>
<proteinExistence type="predicted"/>
<evidence type="ECO:0000256" key="2">
    <source>
        <dbReference type="ARBA" id="ARBA00023315"/>
    </source>
</evidence>
<evidence type="ECO:0000313" key="6">
    <source>
        <dbReference type="Proteomes" id="UP000471640"/>
    </source>
</evidence>
<dbReference type="AlphaFoldDB" id="A0A6P1DUS3"/>
<dbReference type="PANTHER" id="PTHR34069">
    <property type="entry name" value="3-OXOACYL-[ACYL-CARRIER-PROTEIN] SYNTHASE 3"/>
    <property type="match status" value="1"/>
</dbReference>
<dbReference type="SUPFAM" id="SSF53901">
    <property type="entry name" value="Thiolase-like"/>
    <property type="match status" value="1"/>
</dbReference>
<dbReference type="InterPro" id="IPR013747">
    <property type="entry name" value="ACP_syn_III_C"/>
</dbReference>
<feature type="domain" description="Beta-ketoacyl synthase-like N-terminal" evidence="3">
    <location>
        <begin position="89"/>
        <end position="204"/>
    </location>
</feature>